<protein>
    <submittedName>
        <fullName evidence="4">Flavin reductase family protein</fullName>
    </submittedName>
</protein>
<organism evidence="4 5">
    <name type="scientific">Halomonas dongshanensis</name>
    <dbReference type="NCBI Taxonomy" id="2890835"/>
    <lineage>
        <taxon>Bacteria</taxon>
        <taxon>Pseudomonadati</taxon>
        <taxon>Pseudomonadota</taxon>
        <taxon>Gammaproteobacteria</taxon>
        <taxon>Oceanospirillales</taxon>
        <taxon>Halomonadaceae</taxon>
        <taxon>Halomonas</taxon>
    </lineage>
</organism>
<dbReference type="Proteomes" id="UP001165542">
    <property type="component" value="Unassembled WGS sequence"/>
</dbReference>
<dbReference type="InterPro" id="IPR012349">
    <property type="entry name" value="Split_barrel_FMN-bd"/>
</dbReference>
<name>A0ABT2EJ26_9GAMM</name>
<dbReference type="Gene3D" id="2.30.110.10">
    <property type="entry name" value="Electron Transport, Fmn-binding Protein, Chain A"/>
    <property type="match status" value="1"/>
</dbReference>
<comment type="caution">
    <text evidence="4">The sequence shown here is derived from an EMBL/GenBank/DDBJ whole genome shotgun (WGS) entry which is preliminary data.</text>
</comment>
<feature type="domain" description="Flavin reductase like" evidence="3">
    <location>
        <begin position="11"/>
        <end position="156"/>
    </location>
</feature>
<dbReference type="SMART" id="SM00903">
    <property type="entry name" value="Flavin_Reduct"/>
    <property type="match status" value="1"/>
</dbReference>
<keyword evidence="2" id="KW-0560">Oxidoreductase</keyword>
<proteinExistence type="inferred from homology"/>
<sequence>MIDSQRYKQALGAFPTGVTVVTALTDEGQMVGFTASAFSAVSMDPALVLVCPSLTSVSYPVIQQCKRFTIHILSDEQQAIAYQFASKDPNKSAGVKWHRSAHGNALIDGASAYLECSLWNEYPGGDHAILVGEVQNIWIDESAANPLLYCRGKMDQLPENLRLMTAAV</sequence>
<accession>A0ABT2EJ26</accession>
<keyword evidence="5" id="KW-1185">Reference proteome</keyword>
<evidence type="ECO:0000313" key="5">
    <source>
        <dbReference type="Proteomes" id="UP001165542"/>
    </source>
</evidence>
<evidence type="ECO:0000256" key="1">
    <source>
        <dbReference type="ARBA" id="ARBA00008898"/>
    </source>
</evidence>
<comment type="similarity">
    <text evidence="1">Belongs to the non-flavoprotein flavin reductase family.</text>
</comment>
<dbReference type="SUPFAM" id="SSF50475">
    <property type="entry name" value="FMN-binding split barrel"/>
    <property type="match status" value="1"/>
</dbReference>
<dbReference type="PANTHER" id="PTHR30466:SF11">
    <property type="entry name" value="FLAVIN-DEPENDENT MONOOXYGENASE, REDUCTASE SUBUNIT HSAB"/>
    <property type="match status" value="1"/>
</dbReference>
<evidence type="ECO:0000313" key="4">
    <source>
        <dbReference type="EMBL" id="MCS2611120.1"/>
    </source>
</evidence>
<dbReference type="EMBL" id="JAJISC010000010">
    <property type="protein sequence ID" value="MCS2611120.1"/>
    <property type="molecule type" value="Genomic_DNA"/>
</dbReference>
<dbReference type="InterPro" id="IPR002563">
    <property type="entry name" value="Flavin_Rdtase-like_dom"/>
</dbReference>
<evidence type="ECO:0000256" key="2">
    <source>
        <dbReference type="ARBA" id="ARBA00023002"/>
    </source>
</evidence>
<gene>
    <name evidence="4" type="ORF">LLY24_17550</name>
</gene>
<dbReference type="PANTHER" id="PTHR30466">
    <property type="entry name" value="FLAVIN REDUCTASE"/>
    <property type="match status" value="1"/>
</dbReference>
<dbReference type="Pfam" id="PF01613">
    <property type="entry name" value="Flavin_Reduct"/>
    <property type="match status" value="1"/>
</dbReference>
<dbReference type="InterPro" id="IPR050268">
    <property type="entry name" value="NADH-dep_flavin_reductase"/>
</dbReference>
<evidence type="ECO:0000259" key="3">
    <source>
        <dbReference type="SMART" id="SM00903"/>
    </source>
</evidence>
<reference evidence="4" key="1">
    <citation type="submission" date="2021-11" db="EMBL/GenBank/DDBJ databases">
        <title>Halomonas sp., isolated from a coastal aquaculture zone in Dongshan Bay.</title>
        <authorList>
            <person name="Lin W."/>
        </authorList>
    </citation>
    <scope>NUCLEOTIDE SEQUENCE</scope>
    <source>
        <strain evidence="4">Yzlin-01</strain>
    </source>
</reference>
<dbReference type="RefSeq" id="WP_259037618.1">
    <property type="nucleotide sequence ID" value="NZ_JAJISC010000010.1"/>
</dbReference>